<evidence type="ECO:0000259" key="5">
    <source>
        <dbReference type="Pfam" id="PF01583"/>
    </source>
</evidence>
<dbReference type="InterPro" id="IPR059117">
    <property type="entry name" value="APS_kinase_dom"/>
</dbReference>
<evidence type="ECO:0000313" key="8">
    <source>
        <dbReference type="WBParaSite" id="L893_g29766.t1"/>
    </source>
</evidence>
<accession>A0A1I7ZTG6</accession>
<dbReference type="PANTHER" id="PTHR11055:SF1">
    <property type="entry name" value="PAPS SYNTHETASE, ISOFORM D"/>
    <property type="match status" value="1"/>
</dbReference>
<dbReference type="GO" id="GO:0004020">
    <property type="term" value="F:adenylylsulfate kinase activity"/>
    <property type="evidence" value="ECO:0007669"/>
    <property type="project" value="TreeGrafter"/>
</dbReference>
<dbReference type="PANTHER" id="PTHR11055">
    <property type="entry name" value="BIFUNCTIONAL 3'-PHOSPHOADENOSINE 5'-PHOSPHOSULFATE SYNTHASE"/>
    <property type="match status" value="1"/>
</dbReference>
<sequence length="316" mass="35001">MRPIVPIPCLDLYKKARAGEICAFTGVDSVYEEPRQPDLTLHAGFESVEESTRRLLAFLFQKGILPHLPYPSPASQLILEEATLPVSEEEAKWIQILSLGWIDPLRGLMTEKQHRQCLHFGAIFDPVPTAIRTPIAVMTKSEVRQDRSLSLLFNGTVIATVSRPQVYRSGPDVLLGGDFSVTAATYSNPLVRSPFELRRELDAMKPDVVAALFLDSALDNTQAIRIDEARELLYRRGYGNAAVAVFVRDEAEFLRSEEVADPETTKPILFPVPTEDALLRARLAKAVGARVLFEKQAGNDIAVAPGLEDIEVLVLL</sequence>
<dbReference type="Gene3D" id="3.10.400.10">
    <property type="entry name" value="Sulfate adenylyltransferase"/>
    <property type="match status" value="1"/>
</dbReference>
<evidence type="ECO:0000256" key="4">
    <source>
        <dbReference type="ARBA" id="ARBA00022840"/>
    </source>
</evidence>
<evidence type="ECO:0000256" key="3">
    <source>
        <dbReference type="ARBA" id="ARBA00022741"/>
    </source>
</evidence>
<evidence type="ECO:0000256" key="2">
    <source>
        <dbReference type="ARBA" id="ARBA00022679"/>
    </source>
</evidence>
<keyword evidence="7" id="KW-1185">Reference proteome</keyword>
<dbReference type="GO" id="GO:0005524">
    <property type="term" value="F:ATP binding"/>
    <property type="evidence" value="ECO:0007669"/>
    <property type="project" value="UniProtKB-KW"/>
</dbReference>
<evidence type="ECO:0000256" key="1">
    <source>
        <dbReference type="ARBA" id="ARBA00004678"/>
    </source>
</evidence>
<dbReference type="InterPro" id="IPR015947">
    <property type="entry name" value="PUA-like_sf"/>
</dbReference>
<feature type="domain" description="APS kinase" evidence="5">
    <location>
        <begin position="11"/>
        <end position="41"/>
    </location>
</feature>
<dbReference type="InterPro" id="IPR027417">
    <property type="entry name" value="P-loop_NTPase"/>
</dbReference>
<dbReference type="SUPFAM" id="SSF88697">
    <property type="entry name" value="PUA domain-like"/>
    <property type="match status" value="1"/>
</dbReference>
<dbReference type="GO" id="GO:0000103">
    <property type="term" value="P:sulfate assimilation"/>
    <property type="evidence" value="ECO:0007669"/>
    <property type="project" value="TreeGrafter"/>
</dbReference>
<dbReference type="WBParaSite" id="L893_g29766.t1">
    <property type="protein sequence ID" value="L893_g29766.t1"/>
    <property type="gene ID" value="L893_g29766"/>
</dbReference>
<proteinExistence type="predicted"/>
<dbReference type="Gene3D" id="3.40.50.300">
    <property type="entry name" value="P-loop containing nucleotide triphosphate hydrolases"/>
    <property type="match status" value="1"/>
</dbReference>
<dbReference type="InterPro" id="IPR025980">
    <property type="entry name" value="ATP-Sase_PUA-like_dom"/>
</dbReference>
<organism evidence="7 8">
    <name type="scientific">Steinernema glaseri</name>
    <dbReference type="NCBI Taxonomy" id="37863"/>
    <lineage>
        <taxon>Eukaryota</taxon>
        <taxon>Metazoa</taxon>
        <taxon>Ecdysozoa</taxon>
        <taxon>Nematoda</taxon>
        <taxon>Chromadorea</taxon>
        <taxon>Rhabditida</taxon>
        <taxon>Tylenchina</taxon>
        <taxon>Panagrolaimomorpha</taxon>
        <taxon>Strongyloidoidea</taxon>
        <taxon>Steinernematidae</taxon>
        <taxon>Steinernema</taxon>
    </lineage>
</organism>
<name>A0A1I7ZTG6_9BILA</name>
<feature type="domain" description="ATP-sulfurylase PUA-like" evidence="6">
    <location>
        <begin position="83"/>
        <end position="168"/>
    </location>
</feature>
<protein>
    <submittedName>
        <fullName evidence="8">PUA_2 domain-containing protein</fullName>
    </submittedName>
</protein>
<dbReference type="Proteomes" id="UP000095287">
    <property type="component" value="Unplaced"/>
</dbReference>
<keyword evidence="2" id="KW-0808">Transferase</keyword>
<evidence type="ECO:0000313" key="7">
    <source>
        <dbReference type="Proteomes" id="UP000095287"/>
    </source>
</evidence>
<comment type="pathway">
    <text evidence="1">Sulfur metabolism.</text>
</comment>
<reference evidence="8" key="1">
    <citation type="submission" date="2016-11" db="UniProtKB">
        <authorList>
            <consortium name="WormBaseParasite"/>
        </authorList>
    </citation>
    <scope>IDENTIFICATION</scope>
</reference>
<dbReference type="Pfam" id="PF01583">
    <property type="entry name" value="APS_kinase"/>
    <property type="match status" value="1"/>
</dbReference>
<dbReference type="AlphaFoldDB" id="A0A1I7ZTG6"/>
<evidence type="ECO:0000259" key="6">
    <source>
        <dbReference type="Pfam" id="PF14306"/>
    </source>
</evidence>
<keyword evidence="4" id="KW-0067">ATP-binding</keyword>
<dbReference type="Pfam" id="PF14306">
    <property type="entry name" value="PUA_2"/>
    <property type="match status" value="1"/>
</dbReference>
<keyword evidence="3" id="KW-0547">Nucleotide-binding</keyword>